<dbReference type="AlphaFoldDB" id="A0A1B0AS81"/>
<dbReference type="Proteomes" id="UP000092460">
    <property type="component" value="Unassembled WGS sequence"/>
</dbReference>
<evidence type="ECO:0000313" key="1">
    <source>
        <dbReference type="EnsemblMetazoa" id="GPPI006654-PA"/>
    </source>
</evidence>
<protein>
    <submittedName>
        <fullName evidence="1">Uncharacterized protein</fullName>
    </submittedName>
</protein>
<keyword evidence="2" id="KW-1185">Reference proteome</keyword>
<dbReference type="VEuPathDB" id="VectorBase:GPPI006654"/>
<reference evidence="2" key="1">
    <citation type="submission" date="2015-01" db="EMBL/GenBank/DDBJ databases">
        <authorList>
            <person name="Aksoy S."/>
            <person name="Warren W."/>
            <person name="Wilson R.K."/>
        </authorList>
    </citation>
    <scope>NUCLEOTIDE SEQUENCE [LARGE SCALE GENOMIC DNA]</scope>
    <source>
        <strain evidence="2">IAEA</strain>
    </source>
</reference>
<accession>A0A1B0AS81</accession>
<evidence type="ECO:0000313" key="2">
    <source>
        <dbReference type="Proteomes" id="UP000092460"/>
    </source>
</evidence>
<dbReference type="EMBL" id="JXJN01002691">
    <property type="status" value="NOT_ANNOTATED_CDS"/>
    <property type="molecule type" value="Genomic_DNA"/>
</dbReference>
<proteinExistence type="predicted"/>
<name>A0A1B0AS81_9MUSC</name>
<sequence length="284" mass="30955">MATVNRAAVSKVPSVSITRVAAEWQPFITFPNSPSPRTVSSIRESRGYSHLASIVVASNLKSLSSCINGRSPLRISQSSPLDDDSPPFLLFAGDCLCKERLACLCLVKSTVASRNIKTVGAMIATITQDLSHSRPAMLRISCIGLFSSITAAPGSIFCSFLRLRLGRGSSSSIGAQKHFPLSSQVHVPEADNIPRLLSLIERGPIILLPAMQSWGHAKYCRDKIEDQANSLVEINQPAVLHDIGTEPYDKRTRLWGKFPKLIDRDNIYSGLAKSSQLSTLPDKR</sequence>
<reference evidence="1" key="2">
    <citation type="submission" date="2020-05" db="UniProtKB">
        <authorList>
            <consortium name="EnsemblMetazoa"/>
        </authorList>
    </citation>
    <scope>IDENTIFICATION</scope>
    <source>
        <strain evidence="1">IAEA</strain>
    </source>
</reference>
<dbReference type="EnsemblMetazoa" id="GPPI006654-RA">
    <property type="protein sequence ID" value="GPPI006654-PA"/>
    <property type="gene ID" value="GPPI006654"/>
</dbReference>
<organism evidence="1 2">
    <name type="scientific">Glossina palpalis gambiensis</name>
    <dbReference type="NCBI Taxonomy" id="67801"/>
    <lineage>
        <taxon>Eukaryota</taxon>
        <taxon>Metazoa</taxon>
        <taxon>Ecdysozoa</taxon>
        <taxon>Arthropoda</taxon>
        <taxon>Hexapoda</taxon>
        <taxon>Insecta</taxon>
        <taxon>Pterygota</taxon>
        <taxon>Neoptera</taxon>
        <taxon>Endopterygota</taxon>
        <taxon>Diptera</taxon>
        <taxon>Brachycera</taxon>
        <taxon>Muscomorpha</taxon>
        <taxon>Hippoboscoidea</taxon>
        <taxon>Glossinidae</taxon>
        <taxon>Glossina</taxon>
    </lineage>
</organism>